<dbReference type="SUPFAM" id="SSF51197">
    <property type="entry name" value="Clavaminate synthase-like"/>
    <property type="match status" value="1"/>
</dbReference>
<protein>
    <submittedName>
        <fullName evidence="2">Phytanoyl-CoA dioxygenase family protein</fullName>
    </submittedName>
</protein>
<feature type="compositionally biased region" description="Polar residues" evidence="1">
    <location>
        <begin position="1"/>
        <end position="13"/>
    </location>
</feature>
<reference evidence="2 3" key="1">
    <citation type="journal article" date="2015" name="Genome Announc.">
        <title>Draft Genome Sequences of Marine Isolates of Thalassomonas viridans and Thalassomonas actiniarum.</title>
        <authorList>
            <person name="Olonade I."/>
            <person name="van Zyl L.J."/>
            <person name="Trindade M."/>
        </authorList>
    </citation>
    <scope>NUCLEOTIDE SEQUENCE [LARGE SCALE GENOMIC DNA]</scope>
    <source>
        <strain evidence="2 3">A5K-106</strain>
    </source>
</reference>
<evidence type="ECO:0000313" key="2">
    <source>
        <dbReference type="EMBL" id="WDE01641.1"/>
    </source>
</evidence>
<dbReference type="InterPro" id="IPR008775">
    <property type="entry name" value="Phytyl_CoA_dOase-like"/>
</dbReference>
<dbReference type="Pfam" id="PF05721">
    <property type="entry name" value="PhyH"/>
    <property type="match status" value="1"/>
</dbReference>
<feature type="region of interest" description="Disordered" evidence="1">
    <location>
        <begin position="1"/>
        <end position="20"/>
    </location>
</feature>
<name>A0AAE9YV07_9GAMM</name>
<dbReference type="Gene3D" id="2.60.120.620">
    <property type="entry name" value="q2cbj1_9rhob like domain"/>
    <property type="match status" value="1"/>
</dbReference>
<evidence type="ECO:0000256" key="1">
    <source>
        <dbReference type="SAM" id="MobiDB-lite"/>
    </source>
</evidence>
<keyword evidence="2" id="KW-0560">Oxidoreductase</keyword>
<dbReference type="GO" id="GO:0005506">
    <property type="term" value="F:iron ion binding"/>
    <property type="evidence" value="ECO:0007669"/>
    <property type="project" value="UniProtKB-ARBA"/>
</dbReference>
<keyword evidence="3" id="KW-1185">Reference proteome</keyword>
<dbReference type="RefSeq" id="WP_044832816.1">
    <property type="nucleotide sequence ID" value="NZ_CP059735.1"/>
</dbReference>
<accession>A0AAE9YV07</accession>
<dbReference type="GO" id="GO:0016706">
    <property type="term" value="F:2-oxoglutarate-dependent dioxygenase activity"/>
    <property type="evidence" value="ECO:0007669"/>
    <property type="project" value="UniProtKB-ARBA"/>
</dbReference>
<dbReference type="Proteomes" id="UP000032568">
    <property type="component" value="Chromosome"/>
</dbReference>
<dbReference type="KEGG" id="tact:SG35_014050"/>
<dbReference type="PANTHER" id="PTHR20883:SF52">
    <property type="entry name" value="ALPHA-KETOGLUTARATE-DEPENDENT HYPOPHOSPHITE DIOXYGENASE-LIKE GENE A2 [PROVISIONAL]-RELATED"/>
    <property type="match status" value="1"/>
</dbReference>
<dbReference type="PANTHER" id="PTHR20883">
    <property type="entry name" value="PHYTANOYL-COA DIOXYGENASE DOMAIN CONTAINING 1"/>
    <property type="match status" value="1"/>
</dbReference>
<reference evidence="2 3" key="2">
    <citation type="journal article" date="2022" name="Mar. Drugs">
        <title>Bioassay-Guided Fractionation Leads to the Detection of Cholic Acid Generated by the Rare Thalassomonas sp.</title>
        <authorList>
            <person name="Pheiffer F."/>
            <person name="Schneider Y.K."/>
            <person name="Hansen E.H."/>
            <person name="Andersen J.H."/>
            <person name="Isaksson J."/>
            <person name="Busche T."/>
            <person name="R C."/>
            <person name="Kalinowski J."/>
            <person name="Zyl L.V."/>
            <person name="Trindade M."/>
        </authorList>
    </citation>
    <scope>NUCLEOTIDE SEQUENCE [LARGE SCALE GENOMIC DNA]</scope>
    <source>
        <strain evidence="2 3">A5K-106</strain>
    </source>
</reference>
<sequence length="288" mass="31929">MENTNQQANNAKFTRQPRPAKTLSQCQLQNYHQSGYISGIEILSKAELSYFRHHLMLTCNQLGGNISRFDGAHEIFPWVWQLSTHPAIIHIIRQLIGEDVLLKSTRFFYKHPNSDSFVGWHQDGFTEQEESPDVPTIWLGLTPSYAQNGCLQFIPGSHIKGLLPHPKIPHANNLTYGGTTAQTVIENAIDIEMPAGSMSVHHPLMVHGSQANLSSSPRIGFSASYATPALQKSISPVARIAGNARLSPALNFIYEPKACSTRKAIANYQLVLGHSIRRLKEAEDTSPV</sequence>
<proteinExistence type="predicted"/>
<dbReference type="AlphaFoldDB" id="A0AAE9YV07"/>
<gene>
    <name evidence="2" type="ORF">SG35_014050</name>
</gene>
<organism evidence="2 3">
    <name type="scientific">Thalassomonas actiniarum</name>
    <dbReference type="NCBI Taxonomy" id="485447"/>
    <lineage>
        <taxon>Bacteria</taxon>
        <taxon>Pseudomonadati</taxon>
        <taxon>Pseudomonadota</taxon>
        <taxon>Gammaproteobacteria</taxon>
        <taxon>Alteromonadales</taxon>
        <taxon>Colwelliaceae</taxon>
        <taxon>Thalassomonas</taxon>
    </lineage>
</organism>
<dbReference type="EMBL" id="CP059735">
    <property type="protein sequence ID" value="WDE01641.1"/>
    <property type="molecule type" value="Genomic_DNA"/>
</dbReference>
<keyword evidence="2" id="KW-0223">Dioxygenase</keyword>
<evidence type="ECO:0000313" key="3">
    <source>
        <dbReference type="Proteomes" id="UP000032568"/>
    </source>
</evidence>